<dbReference type="AlphaFoldDB" id="A0A6Q2XC26"/>
<dbReference type="SUPFAM" id="SSF47391">
    <property type="entry name" value="Dimerization-anchoring domain of cAMP-dependent PK regulatory subunit"/>
    <property type="match status" value="1"/>
</dbReference>
<evidence type="ECO:0000313" key="3">
    <source>
        <dbReference type="Proteomes" id="UP000265140"/>
    </source>
</evidence>
<keyword evidence="3" id="KW-1185">Reference proteome</keyword>
<reference evidence="2" key="4">
    <citation type="submission" date="2025-09" db="UniProtKB">
        <authorList>
            <consortium name="Ensembl"/>
        </authorList>
    </citation>
    <scope>IDENTIFICATION</scope>
</reference>
<dbReference type="Bgee" id="ENSELUG00000033588">
    <property type="expression patterns" value="Expressed in testis"/>
</dbReference>
<evidence type="ECO:0000313" key="2">
    <source>
        <dbReference type="Ensembl" id="ENSELUP00000051033.1"/>
    </source>
</evidence>
<dbReference type="Proteomes" id="UP000265140">
    <property type="component" value="Chromosome 3"/>
</dbReference>
<evidence type="ECO:0000259" key="1">
    <source>
        <dbReference type="Pfam" id="PF02197"/>
    </source>
</evidence>
<feature type="domain" description="RIIa" evidence="1">
    <location>
        <begin position="11"/>
        <end position="40"/>
    </location>
</feature>
<dbReference type="Ensembl" id="ENSELUT00000045925.2">
    <property type="protein sequence ID" value="ENSELUP00000051033.1"/>
    <property type="gene ID" value="ENSELUG00000033588.2"/>
</dbReference>
<dbReference type="Gene3D" id="1.20.890.10">
    <property type="entry name" value="cAMP-dependent protein kinase regulatory subunit, dimerization-anchoring domain"/>
    <property type="match status" value="1"/>
</dbReference>
<reference evidence="2" key="2">
    <citation type="submission" date="2020-02" db="EMBL/GenBank/DDBJ databases">
        <title>Esox lucius (northern pike) genome, fEsoLuc1, primary haplotype.</title>
        <authorList>
            <person name="Myers G."/>
            <person name="Karagic N."/>
            <person name="Meyer A."/>
            <person name="Pippel M."/>
            <person name="Reichard M."/>
            <person name="Winkler S."/>
            <person name="Tracey A."/>
            <person name="Sims Y."/>
            <person name="Howe K."/>
            <person name="Rhie A."/>
            <person name="Formenti G."/>
            <person name="Durbin R."/>
            <person name="Fedrigo O."/>
            <person name="Jarvis E.D."/>
        </authorList>
    </citation>
    <scope>NUCLEOTIDE SEQUENCE [LARGE SCALE GENOMIC DNA]</scope>
</reference>
<dbReference type="InterPro" id="IPR047579">
    <property type="entry name" value="DD_CABYR_SP17"/>
</dbReference>
<reference evidence="2" key="3">
    <citation type="submission" date="2025-08" db="UniProtKB">
        <authorList>
            <consortium name="Ensembl"/>
        </authorList>
    </citation>
    <scope>IDENTIFICATION</scope>
</reference>
<dbReference type="PANTHER" id="PTHR15494">
    <property type="entry name" value="CALCIUM-BINDING TYROSINE PHOSPHORYLATION-REGULATED PROTEIN"/>
    <property type="match status" value="1"/>
</dbReference>
<dbReference type="OMA" id="KAVVKYQ"/>
<dbReference type="PANTHER" id="PTHR15494:SF0">
    <property type="entry name" value="CALCIUM-BINDING TYROSINE PHOSPHORYLATION-REGULATED PROTEIN"/>
    <property type="match status" value="1"/>
</dbReference>
<proteinExistence type="predicted"/>
<dbReference type="GeneTree" id="ENSGT00990000204641"/>
<dbReference type="InterPro" id="IPR038848">
    <property type="entry name" value="CABYR"/>
</dbReference>
<dbReference type="GO" id="GO:0005509">
    <property type="term" value="F:calcium ion binding"/>
    <property type="evidence" value="ECO:0007669"/>
    <property type="project" value="InterPro"/>
</dbReference>
<organism evidence="2 3">
    <name type="scientific">Esox lucius</name>
    <name type="common">Northern pike</name>
    <dbReference type="NCBI Taxonomy" id="8010"/>
    <lineage>
        <taxon>Eukaryota</taxon>
        <taxon>Metazoa</taxon>
        <taxon>Chordata</taxon>
        <taxon>Craniata</taxon>
        <taxon>Vertebrata</taxon>
        <taxon>Euteleostomi</taxon>
        <taxon>Actinopterygii</taxon>
        <taxon>Neopterygii</taxon>
        <taxon>Teleostei</taxon>
        <taxon>Protacanthopterygii</taxon>
        <taxon>Esociformes</taxon>
        <taxon>Esocidae</taxon>
        <taxon>Esox</taxon>
    </lineage>
</organism>
<dbReference type="GO" id="GO:0035686">
    <property type="term" value="C:sperm fibrous sheath"/>
    <property type="evidence" value="ECO:0007669"/>
    <property type="project" value="TreeGrafter"/>
</dbReference>
<accession>A0A6Q2XC26</accession>
<reference evidence="3" key="1">
    <citation type="journal article" date="2014" name="PLoS ONE">
        <title>The genome and linkage map of the northern pike (Esox lucius): conserved synteny revealed between the salmonid sister group and the Neoteleostei.</title>
        <authorList>
            <person name="Rondeau E.B."/>
            <person name="Minkley D.R."/>
            <person name="Leong J.S."/>
            <person name="Messmer A.M."/>
            <person name="Jantzen J.R."/>
            <person name="von Schalburg K.R."/>
            <person name="Lemon C."/>
            <person name="Bird N.H."/>
            <person name="Koop B.F."/>
        </authorList>
    </citation>
    <scope>NUCLEOTIDE SEQUENCE</scope>
</reference>
<dbReference type="CDD" id="cd12100">
    <property type="entry name" value="DD_CABYR_SP17"/>
    <property type="match status" value="1"/>
</dbReference>
<dbReference type="InterPro" id="IPR003117">
    <property type="entry name" value="cAMP_dep_PK_reg_su_I/II_a/b"/>
</dbReference>
<dbReference type="InParanoid" id="A0A6Q2XC26"/>
<sequence length="76" mass="8639">PHSSRVTIPRGFKDMLEGFCKAVVKYQPENIPAFAMSFFSVLVIFRDENPSMPIEELMKEFRATKGSQCKQASLLI</sequence>
<dbReference type="GO" id="GO:0048240">
    <property type="term" value="P:sperm capacitation"/>
    <property type="evidence" value="ECO:0007669"/>
    <property type="project" value="InterPro"/>
</dbReference>
<protein>
    <recommendedName>
        <fullName evidence="1">RIIa domain-containing protein</fullName>
    </recommendedName>
</protein>
<name>A0A6Q2XC26_ESOLU</name>
<dbReference type="Pfam" id="PF02197">
    <property type="entry name" value="RIIa"/>
    <property type="match status" value="1"/>
</dbReference>
<dbReference type="GO" id="GO:0005737">
    <property type="term" value="C:cytoplasm"/>
    <property type="evidence" value="ECO:0007669"/>
    <property type="project" value="TreeGrafter"/>
</dbReference>